<keyword evidence="2" id="KW-1185">Reference proteome</keyword>
<comment type="caution">
    <text evidence="1">The sequence shown here is derived from an EMBL/GenBank/DDBJ whole genome shotgun (WGS) entry which is preliminary data.</text>
</comment>
<evidence type="ECO:0000313" key="1">
    <source>
        <dbReference type="EMBL" id="GAA4257442.1"/>
    </source>
</evidence>
<evidence type="ECO:0000313" key="2">
    <source>
        <dbReference type="Proteomes" id="UP001500620"/>
    </source>
</evidence>
<dbReference type="RefSeq" id="WP_345134409.1">
    <property type="nucleotide sequence ID" value="NZ_BAABAT010000027.1"/>
</dbReference>
<gene>
    <name evidence="1" type="ORF">GCM10022255_074200</name>
</gene>
<reference evidence="2" key="1">
    <citation type="journal article" date="2019" name="Int. J. Syst. Evol. Microbiol.">
        <title>The Global Catalogue of Microorganisms (GCM) 10K type strain sequencing project: providing services to taxonomists for standard genome sequencing and annotation.</title>
        <authorList>
            <consortium name="The Broad Institute Genomics Platform"/>
            <consortium name="The Broad Institute Genome Sequencing Center for Infectious Disease"/>
            <person name="Wu L."/>
            <person name="Ma J."/>
        </authorList>
    </citation>
    <scope>NUCLEOTIDE SEQUENCE [LARGE SCALE GENOMIC DNA]</scope>
    <source>
        <strain evidence="2">JCM 17441</strain>
    </source>
</reference>
<dbReference type="EMBL" id="BAABAT010000027">
    <property type="protein sequence ID" value="GAA4257442.1"/>
    <property type="molecule type" value="Genomic_DNA"/>
</dbReference>
<dbReference type="Proteomes" id="UP001500620">
    <property type="component" value="Unassembled WGS sequence"/>
</dbReference>
<organism evidence="1 2">
    <name type="scientific">Dactylosporangium darangshiense</name>
    <dbReference type="NCBI Taxonomy" id="579108"/>
    <lineage>
        <taxon>Bacteria</taxon>
        <taxon>Bacillati</taxon>
        <taxon>Actinomycetota</taxon>
        <taxon>Actinomycetes</taxon>
        <taxon>Micromonosporales</taxon>
        <taxon>Micromonosporaceae</taxon>
        <taxon>Dactylosporangium</taxon>
    </lineage>
</organism>
<accession>A0ABP8DJA6</accession>
<evidence type="ECO:0008006" key="3">
    <source>
        <dbReference type="Google" id="ProtNLM"/>
    </source>
</evidence>
<sequence length="93" mass="10133">MTSAELLLVALVDLVPGEAEAGARYEDEVLALLPRHGGTLDRRLTTGDTEVQLISFKTRAGYESFMSDPDRLAIRARYGAAAPTARVLEVTER</sequence>
<proteinExistence type="predicted"/>
<name>A0ABP8DJA6_9ACTN</name>
<protein>
    <recommendedName>
        <fullName evidence="3">DUF1330 domain-containing protein</fullName>
    </recommendedName>
</protein>